<feature type="signal peptide" evidence="1">
    <location>
        <begin position="1"/>
        <end position="24"/>
    </location>
</feature>
<feature type="domain" description="LTD" evidence="2">
    <location>
        <begin position="32"/>
        <end position="130"/>
    </location>
</feature>
<dbReference type="SUPFAM" id="SSF74853">
    <property type="entry name" value="Lamin A/C globular tail domain"/>
    <property type="match status" value="2"/>
</dbReference>
<dbReference type="Gene3D" id="2.60.40.1260">
    <property type="entry name" value="Lamin Tail domain"/>
    <property type="match status" value="2"/>
</dbReference>
<sequence>MLTCLKLKRFSFFIILITWSCVTACDDVDKIEPTEEGIFINEIFASGEDWIELYNALGTSKDIGGYIIADEGNEYSLPSGTSISANGFIVLLCNDLGTGLNTNFKLSSDGETVSLKNTEGTLIDEVEFPNLDNGQSYARFPDGSDFWEITGITTQGESNGDDSAPAINSISRDPLVPAFNESVVVTAELISITDVASVTLHYNFDDGSFTEVAMTYQSGTSYIATIPGMDAEGTVKYYVEAIGTNGSSSFKPASAPESTEDYLLNTDSLPQLVINEFMASNVSCCPDTDGDEEEFDDWIEIHNIGTTSVNIAGMYLSDDKDDPFGNKISSDDATATTIPAGGYLVLWADGSTSQGVLHLNFSLSSSGEDIGLFYIDGRTIDTYTYDAQDDDISWGRTTDAGTTWGAMTTPTPGLSNN</sequence>
<dbReference type="PROSITE" id="PS51841">
    <property type="entry name" value="LTD"/>
    <property type="match status" value="2"/>
</dbReference>
<evidence type="ECO:0000256" key="1">
    <source>
        <dbReference type="SAM" id="SignalP"/>
    </source>
</evidence>
<dbReference type="InterPro" id="IPR001322">
    <property type="entry name" value="Lamin_tail_dom"/>
</dbReference>
<protein>
    <submittedName>
        <fullName evidence="3">Lamin tail domain-containing protein</fullName>
    </submittedName>
</protein>
<evidence type="ECO:0000313" key="3">
    <source>
        <dbReference type="EMBL" id="UXP31594.1"/>
    </source>
</evidence>
<dbReference type="RefSeq" id="WP_262309033.1">
    <property type="nucleotide sequence ID" value="NZ_CP106679.1"/>
</dbReference>
<keyword evidence="1" id="KW-0732">Signal</keyword>
<evidence type="ECO:0000313" key="4">
    <source>
        <dbReference type="Proteomes" id="UP001065174"/>
    </source>
</evidence>
<feature type="chain" id="PRO_5047233827" evidence="1">
    <location>
        <begin position="25"/>
        <end position="417"/>
    </location>
</feature>
<accession>A0ABY6CMJ4</accession>
<dbReference type="EMBL" id="CP106679">
    <property type="protein sequence ID" value="UXP31594.1"/>
    <property type="molecule type" value="Genomic_DNA"/>
</dbReference>
<dbReference type="InterPro" id="IPR036415">
    <property type="entry name" value="Lamin_tail_dom_sf"/>
</dbReference>
<name>A0ABY6CMJ4_9BACT</name>
<evidence type="ECO:0000259" key="2">
    <source>
        <dbReference type="PROSITE" id="PS51841"/>
    </source>
</evidence>
<dbReference type="InterPro" id="IPR013783">
    <property type="entry name" value="Ig-like_fold"/>
</dbReference>
<gene>
    <name evidence="3" type="ORF">N6H18_14675</name>
</gene>
<feature type="domain" description="LTD" evidence="2">
    <location>
        <begin position="246"/>
        <end position="387"/>
    </location>
</feature>
<dbReference type="Gene3D" id="2.60.40.10">
    <property type="entry name" value="Immunoglobulins"/>
    <property type="match status" value="1"/>
</dbReference>
<dbReference type="Proteomes" id="UP001065174">
    <property type="component" value="Chromosome"/>
</dbReference>
<proteinExistence type="predicted"/>
<organism evidence="3 4">
    <name type="scientific">Reichenbachiella agarivorans</name>
    <dbReference type="NCBI Taxonomy" id="2979464"/>
    <lineage>
        <taxon>Bacteria</taxon>
        <taxon>Pseudomonadati</taxon>
        <taxon>Bacteroidota</taxon>
        <taxon>Cytophagia</taxon>
        <taxon>Cytophagales</taxon>
        <taxon>Reichenbachiellaceae</taxon>
        <taxon>Reichenbachiella</taxon>
    </lineage>
</organism>
<reference evidence="3" key="1">
    <citation type="submission" date="2022-09" db="EMBL/GenBank/DDBJ databases">
        <title>Comparative genomics and taxonomic characterization of three novel marine species of genus Reichenbachiella exhibiting antioxidant and polysaccharide degradation activities.</title>
        <authorList>
            <person name="Muhammad N."/>
            <person name="Lee Y.-J."/>
            <person name="Ko J."/>
            <person name="Kim S.-G."/>
        </authorList>
    </citation>
    <scope>NUCLEOTIDE SEQUENCE</scope>
    <source>
        <strain evidence="3">BKB1-1</strain>
    </source>
</reference>
<dbReference type="Pfam" id="PF00932">
    <property type="entry name" value="LTD"/>
    <property type="match status" value="2"/>
</dbReference>
<keyword evidence="4" id="KW-1185">Reference proteome</keyword>